<accession>A0ABU0KL46</accession>
<organism evidence="8 9">
    <name type="scientific">Streptomyces thermodiastaticus</name>
    <dbReference type="NCBI Taxonomy" id="44061"/>
    <lineage>
        <taxon>Bacteria</taxon>
        <taxon>Bacillati</taxon>
        <taxon>Actinomycetota</taxon>
        <taxon>Actinomycetes</taxon>
        <taxon>Kitasatosporales</taxon>
        <taxon>Streptomycetaceae</taxon>
        <taxon>Streptomyces</taxon>
    </lineage>
</organism>
<evidence type="ECO:0000313" key="9">
    <source>
        <dbReference type="Proteomes" id="UP001236795"/>
    </source>
</evidence>
<dbReference type="EC" id="2.7.11.1" evidence="1"/>
<dbReference type="PANTHER" id="PTHR43671">
    <property type="entry name" value="SERINE/THREONINE-PROTEIN KINASE NEK"/>
    <property type="match status" value="1"/>
</dbReference>
<dbReference type="Gene3D" id="3.40.1000.10">
    <property type="entry name" value="Mog1/PsbP, alpha/beta/alpha sandwich"/>
    <property type="match status" value="1"/>
</dbReference>
<dbReference type="CDD" id="cd14014">
    <property type="entry name" value="STKc_PknB_like"/>
    <property type="match status" value="1"/>
</dbReference>
<dbReference type="SMART" id="SM00220">
    <property type="entry name" value="S_TKc"/>
    <property type="match status" value="1"/>
</dbReference>
<name>A0ABU0KL46_9ACTN</name>
<protein>
    <recommendedName>
        <fullName evidence="1">non-specific serine/threonine protein kinase</fullName>
        <ecNumber evidence="1">2.7.11.1</ecNumber>
    </recommendedName>
</protein>
<proteinExistence type="predicted"/>
<evidence type="ECO:0000256" key="5">
    <source>
        <dbReference type="ARBA" id="ARBA00022840"/>
    </source>
</evidence>
<dbReference type="InterPro" id="IPR000719">
    <property type="entry name" value="Prot_kinase_dom"/>
</dbReference>
<sequence length="530" mass="55858">MGWAHASTDRPVAGRYRLVEITHRETNRVSWYADDLRTGRPCLATRIELPADAAEDVRRAPSRIVRATGNVARLCPDRIADVVDAVGEGGCLWTVTAWIDGTPLDEVLLQRGTFAPARAARVALDLLDVLDAAHAEAVTHGELSPGQLHLRETGPVIVSGYGVAGTTSAPRLTAPSYAAPEQARNERVGPAADLWALGAILYTMLEGRPPFRDRGRVAATLRGVERLPLRPPLRCGPLTQLVTGLLRKEPRERPGRQVVREVLTRVLSEAPGAGLEPGEAYAPAGRGWKRTSVLVGTPLAVLTVTAAVVTAATGLPGGDDRAGGGSPASASASAGGTGAADTAPRVPPSSKAPSSPPSPSPSGSASPSPSGPGALPAGFRTYRAPEGFSVALPEGWERQRTSRATELSYRVTFGADDDPRTLAVTYSERVGSDPVAVWQDTVEPGLARADAYRRIGAIEATTYQGREAADMEWITTDGGARVRTFGRGFLLGDGRGFSLRWTTPAADWASADSQEALRTVLRTFRPGSAS</sequence>
<dbReference type="PROSITE" id="PS50011">
    <property type="entry name" value="PROTEIN_KINASE_DOM"/>
    <property type="match status" value="1"/>
</dbReference>
<feature type="domain" description="Protein kinase" evidence="7">
    <location>
        <begin position="1"/>
        <end position="267"/>
    </location>
</feature>
<dbReference type="RefSeq" id="WP_258901887.1">
    <property type="nucleotide sequence ID" value="NZ_JAUSWC010000019.1"/>
</dbReference>
<evidence type="ECO:0000256" key="4">
    <source>
        <dbReference type="ARBA" id="ARBA00022777"/>
    </source>
</evidence>
<dbReference type="InterPro" id="IPR050660">
    <property type="entry name" value="NEK_Ser/Thr_kinase"/>
</dbReference>
<evidence type="ECO:0000256" key="6">
    <source>
        <dbReference type="SAM" id="MobiDB-lite"/>
    </source>
</evidence>
<keyword evidence="2" id="KW-0808">Transferase</keyword>
<dbReference type="Proteomes" id="UP001236795">
    <property type="component" value="Unassembled WGS sequence"/>
</dbReference>
<evidence type="ECO:0000313" key="8">
    <source>
        <dbReference type="EMBL" id="MDQ0490146.1"/>
    </source>
</evidence>
<gene>
    <name evidence="8" type="ORF">QO019_005027</name>
</gene>
<feature type="compositionally biased region" description="Low complexity" evidence="6">
    <location>
        <begin position="327"/>
        <end position="353"/>
    </location>
</feature>
<evidence type="ECO:0000256" key="1">
    <source>
        <dbReference type="ARBA" id="ARBA00012513"/>
    </source>
</evidence>
<feature type="compositionally biased region" description="Low complexity" evidence="6">
    <location>
        <begin position="361"/>
        <end position="378"/>
    </location>
</feature>
<dbReference type="Pfam" id="PF00069">
    <property type="entry name" value="Pkinase"/>
    <property type="match status" value="1"/>
</dbReference>
<dbReference type="EMBL" id="JAUSWC010000019">
    <property type="protein sequence ID" value="MDQ0490146.1"/>
    <property type="molecule type" value="Genomic_DNA"/>
</dbReference>
<feature type="region of interest" description="Disordered" evidence="6">
    <location>
        <begin position="315"/>
        <end position="380"/>
    </location>
</feature>
<evidence type="ECO:0000256" key="3">
    <source>
        <dbReference type="ARBA" id="ARBA00022741"/>
    </source>
</evidence>
<keyword evidence="9" id="KW-1185">Reference proteome</keyword>
<dbReference type="InterPro" id="IPR011009">
    <property type="entry name" value="Kinase-like_dom_sf"/>
</dbReference>
<keyword evidence="4" id="KW-0418">Kinase</keyword>
<comment type="caution">
    <text evidence="8">The sequence shown here is derived from an EMBL/GenBank/DDBJ whole genome shotgun (WGS) entry which is preliminary data.</text>
</comment>
<keyword evidence="3" id="KW-0547">Nucleotide-binding</keyword>
<dbReference type="Gene3D" id="1.10.510.10">
    <property type="entry name" value="Transferase(Phosphotransferase) domain 1"/>
    <property type="match status" value="1"/>
</dbReference>
<evidence type="ECO:0000256" key="2">
    <source>
        <dbReference type="ARBA" id="ARBA00022679"/>
    </source>
</evidence>
<dbReference type="SUPFAM" id="SSF56112">
    <property type="entry name" value="Protein kinase-like (PK-like)"/>
    <property type="match status" value="1"/>
</dbReference>
<reference evidence="8 9" key="1">
    <citation type="submission" date="2023-07" db="EMBL/GenBank/DDBJ databases">
        <title>Genomic Encyclopedia of Type Strains, Phase IV (KMG-IV): sequencing the most valuable type-strain genomes for metagenomic binning, comparative biology and taxonomic classification.</title>
        <authorList>
            <person name="Goeker M."/>
        </authorList>
    </citation>
    <scope>NUCLEOTIDE SEQUENCE [LARGE SCALE GENOMIC DNA]</scope>
    <source>
        <strain evidence="8 9">DSM 40573</strain>
    </source>
</reference>
<evidence type="ECO:0000259" key="7">
    <source>
        <dbReference type="PROSITE" id="PS50011"/>
    </source>
</evidence>
<dbReference type="PANTHER" id="PTHR43671:SF13">
    <property type="entry name" value="SERINE_THREONINE-PROTEIN KINASE NEK2"/>
    <property type="match status" value="1"/>
</dbReference>
<keyword evidence="5" id="KW-0067">ATP-binding</keyword>